<dbReference type="Proteomes" id="UP001295684">
    <property type="component" value="Unassembled WGS sequence"/>
</dbReference>
<protein>
    <submittedName>
        <fullName evidence="1">Uncharacterized protein</fullName>
    </submittedName>
</protein>
<accession>A0AAD1UP24</accession>
<organism evidence="1 2">
    <name type="scientific">Euplotes crassus</name>
    <dbReference type="NCBI Taxonomy" id="5936"/>
    <lineage>
        <taxon>Eukaryota</taxon>
        <taxon>Sar</taxon>
        <taxon>Alveolata</taxon>
        <taxon>Ciliophora</taxon>
        <taxon>Intramacronucleata</taxon>
        <taxon>Spirotrichea</taxon>
        <taxon>Hypotrichia</taxon>
        <taxon>Euplotida</taxon>
        <taxon>Euplotidae</taxon>
        <taxon>Moneuplotes</taxon>
    </lineage>
</organism>
<comment type="caution">
    <text evidence="1">The sequence shown here is derived from an EMBL/GenBank/DDBJ whole genome shotgun (WGS) entry which is preliminary data.</text>
</comment>
<evidence type="ECO:0000313" key="2">
    <source>
        <dbReference type="Proteomes" id="UP001295684"/>
    </source>
</evidence>
<evidence type="ECO:0000313" key="1">
    <source>
        <dbReference type="EMBL" id="CAI2370372.1"/>
    </source>
</evidence>
<gene>
    <name evidence="1" type="ORF">ECRASSUSDP1_LOCUS11683</name>
</gene>
<reference evidence="1" key="1">
    <citation type="submission" date="2023-07" db="EMBL/GenBank/DDBJ databases">
        <authorList>
            <consortium name="AG Swart"/>
            <person name="Singh M."/>
            <person name="Singh A."/>
            <person name="Seah K."/>
            <person name="Emmerich C."/>
        </authorList>
    </citation>
    <scope>NUCLEOTIDE SEQUENCE</scope>
    <source>
        <strain evidence="1">DP1</strain>
    </source>
</reference>
<proteinExistence type="predicted"/>
<dbReference type="EMBL" id="CAMPGE010011544">
    <property type="protein sequence ID" value="CAI2370372.1"/>
    <property type="molecule type" value="Genomic_DNA"/>
</dbReference>
<name>A0AAD1UP24_EUPCR</name>
<keyword evidence="2" id="KW-1185">Reference proteome</keyword>
<dbReference type="AlphaFoldDB" id="A0AAD1UP24"/>
<sequence>MILLESRIQPIYESNCFYLDLEISNEKLLQLYNLSERTKRKFQIFSFASLIDLFQILFSRITLCIITFCFSDILKIIINHAFQSCKLIYLSHICMELKICLQRLNSIIYMYDSKYINNRRTKNNSYNINKQ</sequence>